<evidence type="ECO:0000313" key="2">
    <source>
        <dbReference type="Proteomes" id="UP000014400"/>
    </source>
</evidence>
<comment type="caution">
    <text evidence="1">The sequence shown here is derived from an EMBL/GenBank/DDBJ whole genome shotgun (WGS) entry which is preliminary data.</text>
</comment>
<dbReference type="EMBL" id="ATCF01000012">
    <property type="protein sequence ID" value="EPD99896.1"/>
    <property type="molecule type" value="Genomic_DNA"/>
</dbReference>
<gene>
    <name evidence="1" type="ORF">HMPREF1476_00700</name>
</gene>
<proteinExistence type="predicted"/>
<dbReference type="GeneID" id="64061474"/>
<evidence type="ECO:0000313" key="1">
    <source>
        <dbReference type="EMBL" id="EPD99896.1"/>
    </source>
</evidence>
<keyword evidence="2" id="KW-1185">Reference proteome</keyword>
<reference evidence="1 2" key="1">
    <citation type="submission" date="2013-04" db="EMBL/GenBank/DDBJ databases">
        <title>The Genome Sequence of Sutterella wadsworthensis HGA0223.</title>
        <authorList>
            <consortium name="The Broad Institute Genomics Platform"/>
            <person name="Earl A."/>
            <person name="Ward D."/>
            <person name="Feldgarden M."/>
            <person name="Gevers D."/>
            <person name="Schmidt T.M."/>
            <person name="Dover J."/>
            <person name="Dai D."/>
            <person name="Walker B."/>
            <person name="Young S."/>
            <person name="Zeng Q."/>
            <person name="Gargeya S."/>
            <person name="Fitzgerald M."/>
            <person name="Haas B."/>
            <person name="Abouelleil A."/>
            <person name="Allen A.W."/>
            <person name="Alvarado L."/>
            <person name="Arachchi H.M."/>
            <person name="Berlin A.M."/>
            <person name="Chapman S.B."/>
            <person name="Gainer-Dewar J."/>
            <person name="Goldberg J."/>
            <person name="Griggs A."/>
            <person name="Gujja S."/>
            <person name="Hansen M."/>
            <person name="Howarth C."/>
            <person name="Imamovic A."/>
            <person name="Ireland A."/>
            <person name="Larimer J."/>
            <person name="McCowan C."/>
            <person name="Murphy C."/>
            <person name="Pearson M."/>
            <person name="Poon T.W."/>
            <person name="Priest M."/>
            <person name="Roberts A."/>
            <person name="Saif S."/>
            <person name="Shea T."/>
            <person name="Sisk P."/>
            <person name="Sykes S."/>
            <person name="Wortman J."/>
            <person name="Nusbaum C."/>
            <person name="Birren B."/>
        </authorList>
    </citation>
    <scope>NUCLEOTIDE SEQUENCE [LARGE SCALE GENOMIC DNA]</scope>
    <source>
        <strain evidence="1 2">HGA0223</strain>
    </source>
</reference>
<accession>S3BHK2</accession>
<dbReference type="RefSeq" id="WP_016474045.1">
    <property type="nucleotide sequence ID" value="NZ_KE150480.1"/>
</dbReference>
<protein>
    <submittedName>
        <fullName evidence="1">Uncharacterized protein</fullName>
    </submittedName>
</protein>
<dbReference type="eggNOG" id="ENOG5032QK7">
    <property type="taxonomic scope" value="Bacteria"/>
</dbReference>
<dbReference type="PATRIC" id="fig|1203554.3.peg.691"/>
<dbReference type="Proteomes" id="UP000014400">
    <property type="component" value="Unassembled WGS sequence"/>
</dbReference>
<organism evidence="1 2">
    <name type="scientific">Sutterella wadsworthensis HGA0223</name>
    <dbReference type="NCBI Taxonomy" id="1203554"/>
    <lineage>
        <taxon>Bacteria</taxon>
        <taxon>Pseudomonadati</taxon>
        <taxon>Pseudomonadota</taxon>
        <taxon>Betaproteobacteria</taxon>
        <taxon>Burkholderiales</taxon>
        <taxon>Sutterellaceae</taxon>
        <taxon>Sutterella</taxon>
    </lineage>
</organism>
<name>S3BHK2_9BURK</name>
<dbReference type="AlphaFoldDB" id="S3BHK2"/>
<sequence length="138" mass="15614">MVDRLQKDLIFTSKSDKATLIASRVVRLYMGDVETHQYFELLRGGASDIDYAGSKDPAEYKTRSENMDMTLDGSSQSGRPAKKTGVISCRLPTELKTAAEALAAKNNVLLSHLLREFLEETVRQDDPFWWRKGEKKTK</sequence>
<dbReference type="HOGENOM" id="CLU_1854217_0_0_4"/>